<gene>
    <name evidence="9" type="primary">selD</name>
    <name evidence="12" type="ORF">JOC86_000421</name>
</gene>
<keyword evidence="4 9" id="KW-0547">Nucleotide-binding</keyword>
<evidence type="ECO:0000256" key="7">
    <source>
        <dbReference type="ARBA" id="ARBA00022842"/>
    </source>
</evidence>
<dbReference type="PANTHER" id="PTHR10256:SF0">
    <property type="entry name" value="INACTIVE SELENIDE, WATER DIKINASE-LIKE PROTEIN-RELATED"/>
    <property type="match status" value="1"/>
</dbReference>
<feature type="binding site" description="in other chain" evidence="9">
    <location>
        <begin position="23"/>
        <end position="25"/>
    </location>
    <ligand>
        <name>ATP</name>
        <dbReference type="ChEBI" id="CHEBI:30616"/>
        <note>ligand shared between dimeric partners</note>
    </ligand>
</feature>
<feature type="binding site" evidence="9">
    <location>
        <position position="26"/>
    </location>
    <ligand>
        <name>Mg(2+)</name>
        <dbReference type="ChEBI" id="CHEBI:18420"/>
    </ligand>
</feature>
<accession>A0ABS2N7T5</accession>
<evidence type="ECO:0000256" key="3">
    <source>
        <dbReference type="ARBA" id="ARBA00022723"/>
    </source>
</evidence>
<organism evidence="12 13">
    <name type="scientific">Rossellomorea pakistanensis</name>
    <dbReference type="NCBI Taxonomy" id="992288"/>
    <lineage>
        <taxon>Bacteria</taxon>
        <taxon>Bacillati</taxon>
        <taxon>Bacillota</taxon>
        <taxon>Bacilli</taxon>
        <taxon>Bacillales</taxon>
        <taxon>Bacillaceae</taxon>
        <taxon>Rossellomorea</taxon>
    </lineage>
</organism>
<keyword evidence="13" id="KW-1185">Reference proteome</keyword>
<evidence type="ECO:0000256" key="9">
    <source>
        <dbReference type="HAMAP-Rule" id="MF_00625"/>
    </source>
</evidence>
<evidence type="ECO:0000256" key="2">
    <source>
        <dbReference type="ARBA" id="ARBA00022679"/>
    </source>
</evidence>
<dbReference type="NCBIfam" id="NF002098">
    <property type="entry name" value="PRK00943.1"/>
    <property type="match status" value="1"/>
</dbReference>
<dbReference type="InterPro" id="IPR010918">
    <property type="entry name" value="PurM-like_C_dom"/>
</dbReference>
<feature type="binding site" evidence="9">
    <location>
        <begin position="114"/>
        <end position="116"/>
    </location>
    <ligand>
        <name>ATP</name>
        <dbReference type="ChEBI" id="CHEBI:30616"/>
        <note>ligand shared between dimeric partners</note>
    </ligand>
</feature>
<comment type="similarity">
    <text evidence="1 9">Belongs to the selenophosphate synthase 1 family. Class I subfamily.</text>
</comment>
<keyword evidence="3 9" id="KW-0479">Metal-binding</keyword>
<dbReference type="PIRSF" id="PIRSF036407">
    <property type="entry name" value="Selenphspht_syn"/>
    <property type="match status" value="1"/>
</dbReference>
<dbReference type="InterPro" id="IPR036921">
    <property type="entry name" value="PurM-like_N_sf"/>
</dbReference>
<comment type="function">
    <text evidence="9">Synthesizes selenophosphate from selenide and ATP.</text>
</comment>
<comment type="subunit">
    <text evidence="9">Homodimer.</text>
</comment>
<dbReference type="InterPro" id="IPR023061">
    <property type="entry name" value="SelD_I"/>
</dbReference>
<comment type="cofactor">
    <cofactor evidence="9">
        <name>Mg(2+)</name>
        <dbReference type="ChEBI" id="CHEBI:18420"/>
    </cofactor>
    <text evidence="9">Binds 1 Mg(2+) ion per monomer.</text>
</comment>
<dbReference type="InterPro" id="IPR036676">
    <property type="entry name" value="PurM-like_C_sf"/>
</dbReference>
<dbReference type="Proteomes" id="UP001646157">
    <property type="component" value="Unassembled WGS sequence"/>
</dbReference>
<evidence type="ECO:0000256" key="1">
    <source>
        <dbReference type="ARBA" id="ARBA00008026"/>
    </source>
</evidence>
<keyword evidence="7 9" id="KW-0460">Magnesium</keyword>
<comment type="caution">
    <text evidence="9">Lacks conserved residue(s) required for the propagation of feature annotation.</text>
</comment>
<evidence type="ECO:0000256" key="6">
    <source>
        <dbReference type="ARBA" id="ARBA00022840"/>
    </source>
</evidence>
<sequence>MSQVLRQLPAEPSSQELLVGNETSDDAGVFQITDEIALVQSVDYFTPIVDDPYMFGQIAAANALSDIYAMGGTPKTALNIVGYPVKKLGSKILAQILTGAADKVRESGATTVGGHSIDDQEPKFGLSVTGIVNPMKVWRNSGAKPGEILILTKPLGVGILTTGIKRGVVTEDQEQSVTNLMSTLNKMAAEILSQFKPGAVTDVTGFGLLGHASEIANGSAVSLELNYSSIPLIEGTYELALQGVVPGGTKANYEWLKDTVEYDSTLSIQEQMILCDSITSGGLLISLTEKEADEFIELYNQRSPIKAAIIGRVAERMSAPLIVHA</sequence>
<comment type="caution">
    <text evidence="12">The sequence shown here is derived from an EMBL/GenBank/DDBJ whole genome shotgun (WGS) entry which is preliminary data.</text>
</comment>
<comment type="catalytic activity">
    <reaction evidence="9">
        <text>hydrogenselenide + ATP + H2O = selenophosphate + AMP + phosphate + 2 H(+)</text>
        <dbReference type="Rhea" id="RHEA:18737"/>
        <dbReference type="ChEBI" id="CHEBI:15377"/>
        <dbReference type="ChEBI" id="CHEBI:15378"/>
        <dbReference type="ChEBI" id="CHEBI:16144"/>
        <dbReference type="ChEBI" id="CHEBI:29317"/>
        <dbReference type="ChEBI" id="CHEBI:30616"/>
        <dbReference type="ChEBI" id="CHEBI:43474"/>
        <dbReference type="ChEBI" id="CHEBI:456215"/>
        <dbReference type="EC" id="2.7.9.3"/>
    </reaction>
</comment>
<feature type="binding site" description="in other chain" evidence="9">
    <location>
        <position position="43"/>
    </location>
    <ligand>
        <name>ATP</name>
        <dbReference type="ChEBI" id="CHEBI:30616"/>
        <note>ligand shared between dimeric partners</note>
    </ligand>
</feature>
<dbReference type="PANTHER" id="PTHR10256">
    <property type="entry name" value="SELENIDE, WATER DIKINASE"/>
    <property type="match status" value="1"/>
</dbReference>
<evidence type="ECO:0000256" key="8">
    <source>
        <dbReference type="ARBA" id="ARBA00023266"/>
    </source>
</evidence>
<dbReference type="NCBIfam" id="TIGR00476">
    <property type="entry name" value="selD"/>
    <property type="match status" value="1"/>
</dbReference>
<feature type="domain" description="PurM-like C-terminal" evidence="11">
    <location>
        <begin position="144"/>
        <end position="316"/>
    </location>
</feature>
<keyword evidence="2 9" id="KW-0808">Transferase</keyword>
<dbReference type="Gene3D" id="3.30.1330.10">
    <property type="entry name" value="PurM-like, N-terminal domain"/>
    <property type="match status" value="1"/>
</dbReference>
<proteinExistence type="inferred from homology"/>
<dbReference type="EC" id="2.7.9.3" evidence="9"/>
<feature type="domain" description="PurM-like N-terminal" evidence="10">
    <location>
        <begin position="25"/>
        <end position="132"/>
    </location>
</feature>
<evidence type="ECO:0000313" key="12">
    <source>
        <dbReference type="EMBL" id="MBM7583884.1"/>
    </source>
</evidence>
<protein>
    <recommendedName>
        <fullName evidence="9">Selenide, water dikinase</fullName>
        <ecNumber evidence="9">2.7.9.3</ecNumber>
    </recommendedName>
    <alternativeName>
        <fullName evidence="9">Selenium donor protein</fullName>
    </alternativeName>
    <alternativeName>
        <fullName evidence="9">Selenophosphate synthase</fullName>
    </alternativeName>
</protein>
<dbReference type="EMBL" id="JAFBDZ010000001">
    <property type="protein sequence ID" value="MBM7583884.1"/>
    <property type="molecule type" value="Genomic_DNA"/>
</dbReference>
<evidence type="ECO:0000313" key="13">
    <source>
        <dbReference type="Proteomes" id="UP001646157"/>
    </source>
</evidence>
<evidence type="ECO:0000259" key="10">
    <source>
        <dbReference type="Pfam" id="PF00586"/>
    </source>
</evidence>
<dbReference type="Pfam" id="PF02769">
    <property type="entry name" value="AIRS_C"/>
    <property type="match status" value="1"/>
</dbReference>
<evidence type="ECO:0000256" key="4">
    <source>
        <dbReference type="ARBA" id="ARBA00022741"/>
    </source>
</evidence>
<dbReference type="Gene3D" id="3.90.650.10">
    <property type="entry name" value="PurM-like C-terminal domain"/>
    <property type="match status" value="1"/>
</dbReference>
<feature type="binding site" evidence="9">
    <location>
        <position position="66"/>
    </location>
    <ligand>
        <name>Mg(2+)</name>
        <dbReference type="ChEBI" id="CHEBI:18420"/>
    </ligand>
</feature>
<dbReference type="SUPFAM" id="SSF55326">
    <property type="entry name" value="PurM N-terminal domain-like"/>
    <property type="match status" value="1"/>
</dbReference>
<keyword evidence="8 9" id="KW-0711">Selenium</keyword>
<dbReference type="CDD" id="cd02195">
    <property type="entry name" value="SelD"/>
    <property type="match status" value="1"/>
</dbReference>
<dbReference type="Pfam" id="PF00586">
    <property type="entry name" value="AIRS"/>
    <property type="match status" value="1"/>
</dbReference>
<keyword evidence="6 9" id="KW-0067">ATP-binding</keyword>
<feature type="binding site" evidence="9">
    <location>
        <position position="202"/>
    </location>
    <ligand>
        <name>Mg(2+)</name>
        <dbReference type="ChEBI" id="CHEBI:18420"/>
    </ligand>
</feature>
<dbReference type="InterPro" id="IPR016188">
    <property type="entry name" value="PurM-like_N"/>
</dbReference>
<reference evidence="12 13" key="1">
    <citation type="submission" date="2021-01" db="EMBL/GenBank/DDBJ databases">
        <title>Genomic Encyclopedia of Type Strains, Phase IV (KMG-IV): sequencing the most valuable type-strain genomes for metagenomic binning, comparative biology and taxonomic classification.</title>
        <authorList>
            <person name="Goeker M."/>
        </authorList>
    </citation>
    <scope>NUCLEOTIDE SEQUENCE [LARGE SCALE GENOMIC DNA]</scope>
    <source>
        <strain evidence="12 13">DSM 24834</strain>
    </source>
</reference>
<name>A0ABS2N7T5_9BACI</name>
<evidence type="ECO:0000259" key="11">
    <source>
        <dbReference type="Pfam" id="PF02769"/>
    </source>
</evidence>
<dbReference type="InterPro" id="IPR004536">
    <property type="entry name" value="SPS/SelD"/>
</dbReference>
<dbReference type="HAMAP" id="MF_00625">
    <property type="entry name" value="SelD"/>
    <property type="match status" value="1"/>
</dbReference>
<dbReference type="GO" id="GO:0004756">
    <property type="term" value="F:selenide, water dikinase activity"/>
    <property type="evidence" value="ECO:0007669"/>
    <property type="project" value="UniProtKB-EC"/>
</dbReference>
<dbReference type="SUPFAM" id="SSF56042">
    <property type="entry name" value="PurM C-terminal domain-like"/>
    <property type="match status" value="1"/>
</dbReference>
<keyword evidence="5 9" id="KW-0418">Kinase</keyword>
<feature type="binding site" description="in other chain" evidence="9">
    <location>
        <position position="66"/>
    </location>
    <ligand>
        <name>ATP</name>
        <dbReference type="ChEBI" id="CHEBI:30616"/>
        <note>ligand shared between dimeric partners</note>
    </ligand>
</feature>
<evidence type="ECO:0000256" key="5">
    <source>
        <dbReference type="ARBA" id="ARBA00022777"/>
    </source>
</evidence>